<dbReference type="SUPFAM" id="SSF53300">
    <property type="entry name" value="vWA-like"/>
    <property type="match status" value="1"/>
</dbReference>
<dbReference type="EMBL" id="OX365903">
    <property type="protein sequence ID" value="CAI4063579.1"/>
    <property type="molecule type" value="Genomic_DNA"/>
</dbReference>
<gene>
    <name evidence="1" type="primary">SKDI08G0790</name>
    <name evidence="1" type="ORF">SKDI_08G0790</name>
</gene>
<reference evidence="1" key="1">
    <citation type="submission" date="2022-10" db="EMBL/GenBank/DDBJ databases">
        <authorList>
            <person name="Byrne P K."/>
        </authorList>
    </citation>
    <scope>NUCLEOTIDE SEQUENCE</scope>
    <source>
        <strain evidence="1">IFO1802</strain>
    </source>
</reference>
<sequence>MSSAINFLYEPFSSSGGTQSHDQGLKCAKCVKKEPFERRTIIIIDAICAPHELDHLAATLCNAPILNDDDFISVVAVNRSGHVVLHNVAGSKHSTVFSINELMTQYNLTKLNTSYFEKRIRENDQTPYWFDKSAQNSLKELLREICETASKGQGNSKRDKRCTGLALLVSSVLASQCISSSCCNIVSFLNGPCTKGGGKVMSRERSEHMRQNHHFDSENPKLQLSKNSRKFYRKFAEKFGRENLIYEFFISSLDQIGVLEMAPLISSSIAVSQFDSFNDDRFDKSFQKYLSLRNQNAIYNCQSKLITTRNTSIINGVPTNILNPKHISLPVKIPLHRSSTSNTVKFQTTFENQRQKYTRTETALLPNPDDPFRIQNEIVLSMKKMASEIVGDFDYSSHRAKKLLKQLILLPNQIRETDIDRVKLIEWCYYLYKSPLLSTRNTSLDERYLFLHQILNSNRNTCLSLCKPYIWGYDDSKQDWVVLDIPLTRAQILQETKYTLCVDGGSYLVLRMGELLQKEGREFCCRLLNDLQRFPQPLYVETKIGGSQDRFLKSKIIPLDNTDKKTLDTEDMSFQEFSNLCTSPNRNK</sequence>
<dbReference type="GO" id="GO:0000139">
    <property type="term" value="C:Golgi membrane"/>
    <property type="evidence" value="ECO:0007669"/>
    <property type="project" value="UniProtKB-SubCell"/>
</dbReference>
<name>A0AA35JIQ0_SACK1</name>
<dbReference type="Pfam" id="PF04811">
    <property type="entry name" value="Sec23_trunk"/>
    <property type="match status" value="1"/>
</dbReference>
<organism evidence="1 2">
    <name type="scientific">Saccharomyces kudriavzevii (strain ATCC MYA-4449 / AS 2.2408 / CBS 8840 / NBRC 1802 / NCYC 2889)</name>
    <name type="common">Yeast</name>
    <dbReference type="NCBI Taxonomy" id="226230"/>
    <lineage>
        <taxon>Eukaryota</taxon>
        <taxon>Fungi</taxon>
        <taxon>Dikarya</taxon>
        <taxon>Ascomycota</taxon>
        <taxon>Saccharomycotina</taxon>
        <taxon>Saccharomycetes</taxon>
        <taxon>Saccharomycetales</taxon>
        <taxon>Saccharomycetaceae</taxon>
        <taxon>Saccharomyces</taxon>
    </lineage>
</organism>
<accession>A0AA35JIQ0</accession>
<dbReference type="OrthoDB" id="10256289at2759"/>
<dbReference type="GO" id="GO:0030127">
    <property type="term" value="C:COPII vesicle coat"/>
    <property type="evidence" value="ECO:0007669"/>
    <property type="project" value="InterPro"/>
</dbReference>
<evidence type="ECO:0000313" key="2">
    <source>
        <dbReference type="Proteomes" id="UP001162087"/>
    </source>
</evidence>
<dbReference type="Proteomes" id="UP001162087">
    <property type="component" value="Chromosome 8"/>
</dbReference>
<evidence type="ECO:0000313" key="1">
    <source>
        <dbReference type="EMBL" id="CAI4063579.1"/>
    </source>
</evidence>
<dbReference type="InterPro" id="IPR036465">
    <property type="entry name" value="vWFA_dom_sf"/>
</dbReference>
<dbReference type="PANTHER" id="PTHR11141:SF0">
    <property type="entry name" value="PROTEIN TRANSPORT PROTEIN SEC23"/>
    <property type="match status" value="1"/>
</dbReference>
<dbReference type="SUPFAM" id="SSF82754">
    <property type="entry name" value="C-terminal, gelsolin-like domain of Sec23/24"/>
    <property type="match status" value="1"/>
</dbReference>
<protein>
    <submittedName>
        <fullName evidence="1">Uncharacterized protein</fullName>
    </submittedName>
</protein>
<dbReference type="InterPro" id="IPR006896">
    <property type="entry name" value="Sec23/24_trunk_dom"/>
</dbReference>
<proteinExistence type="predicted"/>
<dbReference type="InterPro" id="IPR036180">
    <property type="entry name" value="Gelsolin-like_dom_sf"/>
</dbReference>
<dbReference type="GO" id="GO:0090110">
    <property type="term" value="P:COPII-coated vesicle cargo loading"/>
    <property type="evidence" value="ECO:0007669"/>
    <property type="project" value="TreeGrafter"/>
</dbReference>
<keyword evidence="2" id="KW-1185">Reference proteome</keyword>
<dbReference type="GO" id="GO:0070971">
    <property type="term" value="C:endoplasmic reticulum exit site"/>
    <property type="evidence" value="ECO:0007669"/>
    <property type="project" value="TreeGrafter"/>
</dbReference>
<dbReference type="Gene3D" id="1.20.120.730">
    <property type="entry name" value="Sec23/Sec24 helical domain"/>
    <property type="match status" value="1"/>
</dbReference>
<dbReference type="InterPro" id="IPR037364">
    <property type="entry name" value="Sec23"/>
</dbReference>
<dbReference type="GO" id="GO:0046872">
    <property type="term" value="F:metal ion binding"/>
    <property type="evidence" value="ECO:0007669"/>
    <property type="project" value="UniProtKB-KW"/>
</dbReference>
<dbReference type="GO" id="GO:0005789">
    <property type="term" value="C:endoplasmic reticulum membrane"/>
    <property type="evidence" value="ECO:0007669"/>
    <property type="project" value="UniProtKB-SubCell"/>
</dbReference>
<dbReference type="PANTHER" id="PTHR11141">
    <property type="entry name" value="PROTEIN TRANSPORT PROTEIN SEC23"/>
    <property type="match status" value="1"/>
</dbReference>
<dbReference type="GO" id="GO:0006886">
    <property type="term" value="P:intracellular protein transport"/>
    <property type="evidence" value="ECO:0007669"/>
    <property type="project" value="InterPro"/>
</dbReference>
<dbReference type="GO" id="GO:0005096">
    <property type="term" value="F:GTPase activator activity"/>
    <property type="evidence" value="ECO:0007669"/>
    <property type="project" value="TreeGrafter"/>
</dbReference>
<dbReference type="Gene3D" id="3.40.50.410">
    <property type="entry name" value="von Willebrand factor, type A domain"/>
    <property type="match status" value="1"/>
</dbReference>